<reference evidence="2" key="1">
    <citation type="journal article" date="2019" name="Plant Biotechnol. J.">
        <title>Genome sequencing of the Australian wild diploid species Gossypium australe highlights disease resistance and delayed gland morphogenesis.</title>
        <authorList>
            <person name="Cai Y."/>
            <person name="Cai X."/>
            <person name="Wang Q."/>
            <person name="Wang P."/>
            <person name="Zhang Y."/>
            <person name="Cai C."/>
            <person name="Xu Y."/>
            <person name="Wang K."/>
            <person name="Zhou Z."/>
            <person name="Wang C."/>
            <person name="Geng S."/>
            <person name="Li B."/>
            <person name="Dong Q."/>
            <person name="Hou Y."/>
            <person name="Wang H."/>
            <person name="Ai P."/>
            <person name="Liu Z."/>
            <person name="Yi F."/>
            <person name="Sun M."/>
            <person name="An G."/>
            <person name="Cheng J."/>
            <person name="Zhang Y."/>
            <person name="Shi Q."/>
            <person name="Xie Y."/>
            <person name="Shi X."/>
            <person name="Chang Y."/>
            <person name="Huang F."/>
            <person name="Chen Y."/>
            <person name="Hong S."/>
            <person name="Mi L."/>
            <person name="Sun Q."/>
            <person name="Zhang L."/>
            <person name="Zhou B."/>
            <person name="Peng R."/>
            <person name="Zhang X."/>
            <person name="Liu F."/>
        </authorList>
    </citation>
    <scope>NUCLEOTIDE SEQUENCE [LARGE SCALE GENOMIC DNA]</scope>
    <source>
        <strain evidence="2">cv. PA1801</strain>
    </source>
</reference>
<dbReference type="OrthoDB" id="1938712at2759"/>
<sequence>MYWWSGMKGKISEFVVKCIVCQQLVMIPEWKWEQVMMDFVSGLPILSRKKYSILVIVDR</sequence>
<evidence type="ECO:0000313" key="1">
    <source>
        <dbReference type="EMBL" id="KAA3487445.1"/>
    </source>
</evidence>
<dbReference type="AlphaFoldDB" id="A0A5B6X390"/>
<dbReference type="Proteomes" id="UP000325315">
    <property type="component" value="Unassembled WGS sequence"/>
</dbReference>
<protein>
    <submittedName>
        <fullName evidence="1">Integrase</fullName>
    </submittedName>
</protein>
<accession>A0A5B6X390</accession>
<name>A0A5B6X390_9ROSI</name>
<comment type="caution">
    <text evidence="1">The sequence shown here is derived from an EMBL/GenBank/DDBJ whole genome shotgun (WGS) entry which is preliminary data.</text>
</comment>
<evidence type="ECO:0000313" key="2">
    <source>
        <dbReference type="Proteomes" id="UP000325315"/>
    </source>
</evidence>
<dbReference type="EMBL" id="SMMG02000001">
    <property type="protein sequence ID" value="KAA3487445.1"/>
    <property type="molecule type" value="Genomic_DNA"/>
</dbReference>
<organism evidence="1 2">
    <name type="scientific">Gossypium australe</name>
    <dbReference type="NCBI Taxonomy" id="47621"/>
    <lineage>
        <taxon>Eukaryota</taxon>
        <taxon>Viridiplantae</taxon>
        <taxon>Streptophyta</taxon>
        <taxon>Embryophyta</taxon>
        <taxon>Tracheophyta</taxon>
        <taxon>Spermatophyta</taxon>
        <taxon>Magnoliopsida</taxon>
        <taxon>eudicotyledons</taxon>
        <taxon>Gunneridae</taxon>
        <taxon>Pentapetalae</taxon>
        <taxon>rosids</taxon>
        <taxon>malvids</taxon>
        <taxon>Malvales</taxon>
        <taxon>Malvaceae</taxon>
        <taxon>Malvoideae</taxon>
        <taxon>Gossypium</taxon>
    </lineage>
</organism>
<keyword evidence="2" id="KW-1185">Reference proteome</keyword>
<gene>
    <name evidence="1" type="ORF">EPI10_031269</name>
</gene>
<proteinExistence type="predicted"/>